<feature type="compositionally biased region" description="Polar residues" evidence="1">
    <location>
        <begin position="239"/>
        <end position="250"/>
    </location>
</feature>
<proteinExistence type="predicted"/>
<keyword evidence="2" id="KW-0472">Membrane</keyword>
<evidence type="ECO:0000313" key="4">
    <source>
        <dbReference type="Proteomes" id="UP001590951"/>
    </source>
</evidence>
<keyword evidence="4" id="KW-1185">Reference proteome</keyword>
<accession>A0ABR4BQD1</accession>
<evidence type="ECO:0000313" key="3">
    <source>
        <dbReference type="EMBL" id="KAL2058328.1"/>
    </source>
</evidence>
<reference evidence="3 4" key="1">
    <citation type="submission" date="2024-09" db="EMBL/GenBank/DDBJ databases">
        <title>Rethinking Asexuality: The Enigmatic Case of Functional Sexual Genes in Lepraria (Stereocaulaceae).</title>
        <authorList>
            <person name="Doellman M."/>
            <person name="Sun Y."/>
            <person name="Barcenas-Pena A."/>
            <person name="Lumbsch H.T."/>
            <person name="Grewe F."/>
        </authorList>
    </citation>
    <scope>NUCLEOTIDE SEQUENCE [LARGE SCALE GENOMIC DNA]</scope>
    <source>
        <strain evidence="3 4">Grewe 0041</strain>
    </source>
</reference>
<name>A0ABR4BQD1_9LECA</name>
<feature type="transmembrane region" description="Helical" evidence="2">
    <location>
        <begin position="167"/>
        <end position="188"/>
    </location>
</feature>
<keyword evidence="2" id="KW-0812">Transmembrane</keyword>
<protein>
    <submittedName>
        <fullName evidence="3">Uncharacterized protein</fullName>
    </submittedName>
</protein>
<dbReference type="EMBL" id="JBHFEH010000002">
    <property type="protein sequence ID" value="KAL2058328.1"/>
    <property type="molecule type" value="Genomic_DNA"/>
</dbReference>
<dbReference type="Proteomes" id="UP001590951">
    <property type="component" value="Unassembled WGS sequence"/>
</dbReference>
<organism evidence="3 4">
    <name type="scientific">Lepraria finkii</name>
    <dbReference type="NCBI Taxonomy" id="1340010"/>
    <lineage>
        <taxon>Eukaryota</taxon>
        <taxon>Fungi</taxon>
        <taxon>Dikarya</taxon>
        <taxon>Ascomycota</taxon>
        <taxon>Pezizomycotina</taxon>
        <taxon>Lecanoromycetes</taxon>
        <taxon>OSLEUM clade</taxon>
        <taxon>Lecanoromycetidae</taxon>
        <taxon>Lecanorales</taxon>
        <taxon>Lecanorineae</taxon>
        <taxon>Stereocaulaceae</taxon>
        <taxon>Lepraria</taxon>
    </lineage>
</organism>
<keyword evidence="2" id="KW-1133">Transmembrane helix</keyword>
<feature type="region of interest" description="Disordered" evidence="1">
    <location>
        <begin position="236"/>
        <end position="256"/>
    </location>
</feature>
<evidence type="ECO:0000256" key="2">
    <source>
        <dbReference type="SAM" id="Phobius"/>
    </source>
</evidence>
<sequence length="372" mass="40939">MYPGSKMIIYAPLLSYIPFTFATPFQSFYPRYAPTLTNLSENVCNETLALLEGVNYSPDNAPSYADQLVYCYGHENCMLAHLPAAYLANYQAAAVIMGLTPTILASLGPSVAETSLLSAHRPLLSFLISLGAPAVYPTRVFEFTDPYSVLRHKEHVLKLPLLGTRSAIICSVLEYMFALAAAASIILTSAQLGSKTILVWACTNQTMPLIWTFLSTVIHIGAALSYKIALNSSRRRNHGCQSTKPRGSESSARKGTLHRISDLLRSEFRICALRKQLHAHKLEDPPSVAVLLSSFAGVGGFWHVVFGTIIFSSLAFISVFEFLNFVFWRYILAAAVCRLILMVELTGLRAVQRRFEQQANGGSTSITISEVK</sequence>
<comment type="caution">
    <text evidence="3">The sequence shown here is derived from an EMBL/GenBank/DDBJ whole genome shotgun (WGS) entry which is preliminary data.</text>
</comment>
<feature type="transmembrane region" description="Helical" evidence="2">
    <location>
        <begin position="326"/>
        <end position="348"/>
    </location>
</feature>
<feature type="transmembrane region" description="Helical" evidence="2">
    <location>
        <begin position="208"/>
        <end position="226"/>
    </location>
</feature>
<gene>
    <name evidence="3" type="ORF">ABVK25_001054</name>
</gene>
<evidence type="ECO:0000256" key="1">
    <source>
        <dbReference type="SAM" id="MobiDB-lite"/>
    </source>
</evidence>